<feature type="non-terminal residue" evidence="2">
    <location>
        <position position="110"/>
    </location>
</feature>
<reference evidence="2" key="1">
    <citation type="submission" date="2015-11" db="EMBL/GenBank/DDBJ databases">
        <title>De novo transcriptome assembly of four potential Pierce s Disease insect vectors from Arizona vineyards.</title>
        <authorList>
            <person name="Tassone E.E."/>
        </authorList>
    </citation>
    <scope>NUCLEOTIDE SEQUENCE</scope>
</reference>
<accession>A0A1B6FCG3</accession>
<organism evidence="2">
    <name type="scientific">Cuerna arida</name>
    <dbReference type="NCBI Taxonomy" id="1464854"/>
    <lineage>
        <taxon>Eukaryota</taxon>
        <taxon>Metazoa</taxon>
        <taxon>Ecdysozoa</taxon>
        <taxon>Arthropoda</taxon>
        <taxon>Hexapoda</taxon>
        <taxon>Insecta</taxon>
        <taxon>Pterygota</taxon>
        <taxon>Neoptera</taxon>
        <taxon>Paraneoptera</taxon>
        <taxon>Hemiptera</taxon>
        <taxon>Auchenorrhyncha</taxon>
        <taxon>Membracoidea</taxon>
        <taxon>Cicadellidae</taxon>
        <taxon>Cicadellinae</taxon>
        <taxon>Proconiini</taxon>
        <taxon>Cuerna</taxon>
    </lineage>
</organism>
<protein>
    <submittedName>
        <fullName evidence="2">Uncharacterized protein</fullName>
    </submittedName>
</protein>
<sequence length="110" mass="12133">WLDLVVSDATLAYCKVCRKSFKLSNMAKNAVISHSKGPNHLKYMQAKNSQPSVSFFMKKNLPVPTSSDVHPVPSTSSTPDARTLKQETSQTSLKTFSVNEDDVTSAEAIW</sequence>
<dbReference type="AlphaFoldDB" id="A0A1B6FCG3"/>
<proteinExistence type="predicted"/>
<dbReference type="EMBL" id="GECZ01021869">
    <property type="protein sequence ID" value="JAS47900.1"/>
    <property type="molecule type" value="Transcribed_RNA"/>
</dbReference>
<feature type="region of interest" description="Disordered" evidence="1">
    <location>
        <begin position="64"/>
        <end position="92"/>
    </location>
</feature>
<evidence type="ECO:0000256" key="1">
    <source>
        <dbReference type="SAM" id="MobiDB-lite"/>
    </source>
</evidence>
<feature type="non-terminal residue" evidence="2">
    <location>
        <position position="1"/>
    </location>
</feature>
<gene>
    <name evidence="2" type="ORF">g.46647</name>
</gene>
<evidence type="ECO:0000313" key="2">
    <source>
        <dbReference type="EMBL" id="JAS47900.1"/>
    </source>
</evidence>
<name>A0A1B6FCG3_9HEMI</name>